<evidence type="ECO:0000313" key="1">
    <source>
        <dbReference type="EMBL" id="VDO21035.1"/>
    </source>
</evidence>
<name>A0A183F6E4_HELPZ</name>
<dbReference type="AlphaFoldDB" id="A0A183F6E4"/>
<accession>A0A183F6E4</accession>
<dbReference type="WBParaSite" id="HPBE_0000173601-mRNA-1">
    <property type="protein sequence ID" value="HPBE_0000173601-mRNA-1"/>
    <property type="gene ID" value="HPBE_0000173601"/>
</dbReference>
<reference evidence="1 2" key="1">
    <citation type="submission" date="2018-11" db="EMBL/GenBank/DDBJ databases">
        <authorList>
            <consortium name="Pathogen Informatics"/>
        </authorList>
    </citation>
    <scope>NUCLEOTIDE SEQUENCE [LARGE SCALE GENOMIC DNA]</scope>
</reference>
<evidence type="ECO:0000313" key="2">
    <source>
        <dbReference type="Proteomes" id="UP000050761"/>
    </source>
</evidence>
<dbReference type="Proteomes" id="UP000050761">
    <property type="component" value="Unassembled WGS sequence"/>
</dbReference>
<gene>
    <name evidence="1" type="ORF">HPBE_LOCUS1737</name>
</gene>
<proteinExistence type="predicted"/>
<keyword evidence="2" id="KW-1185">Reference proteome</keyword>
<protein>
    <submittedName>
        <fullName evidence="3">Reverse transcriptase domain-containing protein</fullName>
    </submittedName>
</protein>
<dbReference type="OrthoDB" id="5867110at2759"/>
<reference evidence="3" key="2">
    <citation type="submission" date="2019-09" db="UniProtKB">
        <authorList>
            <consortium name="WormBaseParasite"/>
        </authorList>
    </citation>
    <scope>IDENTIFICATION</scope>
</reference>
<accession>A0A3P7X625</accession>
<evidence type="ECO:0000313" key="3">
    <source>
        <dbReference type="WBParaSite" id="HPBE_0000173601-mRNA-1"/>
    </source>
</evidence>
<organism evidence="2 3">
    <name type="scientific">Heligmosomoides polygyrus</name>
    <name type="common">Parasitic roundworm</name>
    <dbReference type="NCBI Taxonomy" id="6339"/>
    <lineage>
        <taxon>Eukaryota</taxon>
        <taxon>Metazoa</taxon>
        <taxon>Ecdysozoa</taxon>
        <taxon>Nematoda</taxon>
        <taxon>Chromadorea</taxon>
        <taxon>Rhabditida</taxon>
        <taxon>Rhabditina</taxon>
        <taxon>Rhabditomorpha</taxon>
        <taxon>Strongyloidea</taxon>
        <taxon>Heligmosomidae</taxon>
        <taxon>Heligmosomoides</taxon>
    </lineage>
</organism>
<dbReference type="EMBL" id="UZAH01002116">
    <property type="protein sequence ID" value="VDO21035.1"/>
    <property type="molecule type" value="Genomic_DNA"/>
</dbReference>
<sequence length="100" mass="11832">MHYHLDQYPNDVELVKEIKEDLYVDNLILTLDTPEEGPQMYARTKTIFKELNMNLREFASNNKEVMETIQQADRSKEDHPKVLGIKWNKQEDLLLVNNAE</sequence>